<dbReference type="PANTHER" id="PTHR30026">
    <property type="entry name" value="OUTER MEMBRANE PROTEIN TOLC"/>
    <property type="match status" value="1"/>
</dbReference>
<dbReference type="GO" id="GO:0015562">
    <property type="term" value="F:efflux transmembrane transporter activity"/>
    <property type="evidence" value="ECO:0007669"/>
    <property type="project" value="InterPro"/>
</dbReference>
<organism evidence="11 12">
    <name type="scientific">Rhodohalobacter barkolensis</name>
    <dbReference type="NCBI Taxonomy" id="2053187"/>
    <lineage>
        <taxon>Bacteria</taxon>
        <taxon>Pseudomonadati</taxon>
        <taxon>Balneolota</taxon>
        <taxon>Balneolia</taxon>
        <taxon>Balneolales</taxon>
        <taxon>Balneolaceae</taxon>
        <taxon>Rhodohalobacter</taxon>
    </lineage>
</organism>
<accession>A0A2N0VG33</accession>
<keyword evidence="7" id="KW-0998">Cell outer membrane</keyword>
<evidence type="ECO:0000313" key="12">
    <source>
        <dbReference type="Proteomes" id="UP000233398"/>
    </source>
</evidence>
<feature type="coiled-coil region" evidence="8">
    <location>
        <begin position="333"/>
        <end position="392"/>
    </location>
</feature>
<dbReference type="AlphaFoldDB" id="A0A2N0VG33"/>
<dbReference type="Proteomes" id="UP000233398">
    <property type="component" value="Unassembled WGS sequence"/>
</dbReference>
<dbReference type="GO" id="GO:1990281">
    <property type="term" value="C:efflux pump complex"/>
    <property type="evidence" value="ECO:0007669"/>
    <property type="project" value="TreeGrafter"/>
</dbReference>
<dbReference type="GO" id="GO:0009279">
    <property type="term" value="C:cell outer membrane"/>
    <property type="evidence" value="ECO:0007669"/>
    <property type="project" value="UniProtKB-SubCell"/>
</dbReference>
<dbReference type="InterPro" id="IPR003423">
    <property type="entry name" value="OMP_efflux"/>
</dbReference>
<dbReference type="GO" id="GO:0015288">
    <property type="term" value="F:porin activity"/>
    <property type="evidence" value="ECO:0007669"/>
    <property type="project" value="TreeGrafter"/>
</dbReference>
<dbReference type="SUPFAM" id="SSF56954">
    <property type="entry name" value="Outer membrane efflux proteins (OEP)"/>
    <property type="match status" value="1"/>
</dbReference>
<evidence type="ECO:0000256" key="8">
    <source>
        <dbReference type="SAM" id="Coils"/>
    </source>
</evidence>
<gene>
    <name evidence="11" type="ORF">CWD77_10995</name>
</gene>
<comment type="subcellular location">
    <subcellularLocation>
        <location evidence="1">Cell outer membrane</location>
    </subcellularLocation>
</comment>
<comment type="caution">
    <text evidence="11">The sequence shown here is derived from an EMBL/GenBank/DDBJ whole genome shotgun (WGS) entry which is preliminary data.</text>
</comment>
<dbReference type="RefSeq" id="WP_101073619.1">
    <property type="nucleotide sequence ID" value="NZ_PISP01000003.1"/>
</dbReference>
<dbReference type="PANTHER" id="PTHR30026:SF20">
    <property type="entry name" value="OUTER MEMBRANE PROTEIN TOLC"/>
    <property type="match status" value="1"/>
</dbReference>
<dbReference type="Gene3D" id="1.20.1600.10">
    <property type="entry name" value="Outer membrane efflux proteins (OEP)"/>
    <property type="match status" value="1"/>
</dbReference>
<evidence type="ECO:0000256" key="6">
    <source>
        <dbReference type="ARBA" id="ARBA00023136"/>
    </source>
</evidence>
<feature type="chain" id="PRO_5014819419" evidence="10">
    <location>
        <begin position="27"/>
        <end position="445"/>
    </location>
</feature>
<keyword evidence="5" id="KW-0812">Transmembrane</keyword>
<dbReference type="Pfam" id="PF02321">
    <property type="entry name" value="OEP"/>
    <property type="match status" value="2"/>
</dbReference>
<dbReference type="InterPro" id="IPR051906">
    <property type="entry name" value="TolC-like"/>
</dbReference>
<feature type="signal peptide" evidence="10">
    <location>
        <begin position="1"/>
        <end position="26"/>
    </location>
</feature>
<evidence type="ECO:0000256" key="7">
    <source>
        <dbReference type="ARBA" id="ARBA00023237"/>
    </source>
</evidence>
<evidence type="ECO:0000256" key="2">
    <source>
        <dbReference type="ARBA" id="ARBA00007613"/>
    </source>
</evidence>
<keyword evidence="3" id="KW-0813">Transport</keyword>
<evidence type="ECO:0000256" key="3">
    <source>
        <dbReference type="ARBA" id="ARBA00022448"/>
    </source>
</evidence>
<sequence length="445" mass="50914">MMKRYLFIKFTFISLFLIVSGVNVQAQQVLTLEEAVSIGLEKNYGLQISRNLQEEADNNRTIGNAGFLPTIDVTAGRTESIEDSEFRSADGTGRTNEGARSTNTNAAVNLNWTIFDGLTSFARYDRLGKLKEISDEELRFDMEFLVSQIALSYFNIIRISEQIKVLENNIEVSLERIEIEETKVDLGSGSEYDLLQARSDLNADRAAFIRERNQLNEAKISLNELLSRDPRTEYDVTTEIDVNRFLPEEELYNRLMEENAELSIARFENEVSRIETREIQGERYPQISLTSGYSFNRSENDGGFFQFNETTGLSVGLTARVNIFNGFNINRRVQNAQIRSKNAELNLESQKLRLESEFQAIYRTYQNSIQLVDLEEENLSNAEETLDIALERFRLGSISSLEFREAQRTFIAAENRLINAKFEAKVAETELLQLTGEMDQLFTAQ</sequence>
<dbReference type="EMBL" id="PISP01000003">
    <property type="protein sequence ID" value="PKD43145.1"/>
    <property type="molecule type" value="Genomic_DNA"/>
</dbReference>
<evidence type="ECO:0000256" key="9">
    <source>
        <dbReference type="SAM" id="MobiDB-lite"/>
    </source>
</evidence>
<dbReference type="OrthoDB" id="9771205at2"/>
<evidence type="ECO:0000256" key="5">
    <source>
        <dbReference type="ARBA" id="ARBA00022692"/>
    </source>
</evidence>
<comment type="similarity">
    <text evidence="2">Belongs to the outer membrane factor (OMF) (TC 1.B.17) family.</text>
</comment>
<proteinExistence type="inferred from homology"/>
<keyword evidence="4" id="KW-1134">Transmembrane beta strand</keyword>
<evidence type="ECO:0000313" key="11">
    <source>
        <dbReference type="EMBL" id="PKD43145.1"/>
    </source>
</evidence>
<reference evidence="11 12" key="1">
    <citation type="submission" date="2017-11" db="EMBL/GenBank/DDBJ databases">
        <title>Rhodohalobacter 15182 sp. nov., isolated from a salt lake.</title>
        <authorList>
            <person name="Han S."/>
        </authorList>
    </citation>
    <scope>NUCLEOTIDE SEQUENCE [LARGE SCALE GENOMIC DNA]</scope>
    <source>
        <strain evidence="11 12">15182</strain>
    </source>
</reference>
<keyword evidence="8" id="KW-0175">Coiled coil</keyword>
<feature type="coiled-coil region" evidence="8">
    <location>
        <begin position="156"/>
        <end position="183"/>
    </location>
</feature>
<protein>
    <submittedName>
        <fullName evidence="11">TolC family protein</fullName>
    </submittedName>
</protein>
<evidence type="ECO:0000256" key="4">
    <source>
        <dbReference type="ARBA" id="ARBA00022452"/>
    </source>
</evidence>
<keyword evidence="12" id="KW-1185">Reference proteome</keyword>
<name>A0A2N0VG33_9BACT</name>
<evidence type="ECO:0000256" key="1">
    <source>
        <dbReference type="ARBA" id="ARBA00004442"/>
    </source>
</evidence>
<evidence type="ECO:0000256" key="10">
    <source>
        <dbReference type="SAM" id="SignalP"/>
    </source>
</evidence>
<keyword evidence="10" id="KW-0732">Signal</keyword>
<feature type="region of interest" description="Disordered" evidence="9">
    <location>
        <begin position="81"/>
        <end position="101"/>
    </location>
</feature>
<keyword evidence="6" id="KW-0472">Membrane</keyword>